<feature type="region of interest" description="Disordered" evidence="1">
    <location>
        <begin position="1"/>
        <end position="28"/>
    </location>
</feature>
<keyword evidence="3" id="KW-1185">Reference proteome</keyword>
<evidence type="ECO:0000313" key="3">
    <source>
        <dbReference type="Proteomes" id="UP000823941"/>
    </source>
</evidence>
<reference evidence="2 3" key="1">
    <citation type="submission" date="2021-06" db="EMBL/GenBank/DDBJ databases">
        <title>A haploid diamondback moth (Plutella xylostella L.) genome assembly resolves 31 chromosomes and identifies a diamide resistance mutation.</title>
        <authorList>
            <person name="Ward C.M."/>
            <person name="Perry K.D."/>
            <person name="Baker G."/>
            <person name="Powis K."/>
            <person name="Heckel D.G."/>
            <person name="Baxter S.W."/>
        </authorList>
    </citation>
    <scope>NUCLEOTIDE SEQUENCE [LARGE SCALE GENOMIC DNA]</scope>
    <source>
        <strain evidence="2 3">LV</strain>
        <tissue evidence="2">Single pupa</tissue>
    </source>
</reference>
<name>A0ABQ7QB48_PLUXY</name>
<protein>
    <submittedName>
        <fullName evidence="2">Uncharacterized protein</fullName>
    </submittedName>
</protein>
<dbReference type="EMBL" id="JAHIBW010000017">
    <property type="protein sequence ID" value="KAG7302459.1"/>
    <property type="molecule type" value="Genomic_DNA"/>
</dbReference>
<gene>
    <name evidence="2" type="ORF">JYU34_012365</name>
</gene>
<dbReference type="Proteomes" id="UP000823941">
    <property type="component" value="Chromosome 17"/>
</dbReference>
<comment type="caution">
    <text evidence="2">The sequence shown here is derived from an EMBL/GenBank/DDBJ whole genome shotgun (WGS) entry which is preliminary data.</text>
</comment>
<evidence type="ECO:0000256" key="1">
    <source>
        <dbReference type="SAM" id="MobiDB-lite"/>
    </source>
</evidence>
<proteinExistence type="predicted"/>
<feature type="compositionally biased region" description="Low complexity" evidence="1">
    <location>
        <begin position="1"/>
        <end position="17"/>
    </location>
</feature>
<evidence type="ECO:0000313" key="2">
    <source>
        <dbReference type="EMBL" id="KAG7302459.1"/>
    </source>
</evidence>
<feature type="compositionally biased region" description="Basic and acidic residues" evidence="1">
    <location>
        <begin position="19"/>
        <end position="28"/>
    </location>
</feature>
<accession>A0ABQ7QB48</accession>
<organism evidence="2 3">
    <name type="scientific">Plutella xylostella</name>
    <name type="common">Diamondback moth</name>
    <name type="synonym">Plutella maculipennis</name>
    <dbReference type="NCBI Taxonomy" id="51655"/>
    <lineage>
        <taxon>Eukaryota</taxon>
        <taxon>Metazoa</taxon>
        <taxon>Ecdysozoa</taxon>
        <taxon>Arthropoda</taxon>
        <taxon>Hexapoda</taxon>
        <taxon>Insecta</taxon>
        <taxon>Pterygota</taxon>
        <taxon>Neoptera</taxon>
        <taxon>Endopterygota</taxon>
        <taxon>Lepidoptera</taxon>
        <taxon>Glossata</taxon>
        <taxon>Ditrysia</taxon>
        <taxon>Yponomeutoidea</taxon>
        <taxon>Plutellidae</taxon>
        <taxon>Plutella</taxon>
    </lineage>
</organism>
<sequence length="230" mass="23686">MPVPTAPAAAAAAAAPADPRGHDCPTDENRRDMPFMNVVCYLCTEVAGCGQVAAGRRRVTSLCTDSRSLSLIHIRLLNKSAEEVCRHAPESNIDDAPCDEGDKHCRCLKLLVVHLQGGTIVVIQGGEPTVGANLPSHLLVWGKLKKLLVVEVGGLKAQSAAAVAAAAGKQEGNTVISPLGASASSIATYGSAGGDATKTKSPQLKHYSAVSGSILLALVIGLPLLPSLSW</sequence>